<dbReference type="EMBL" id="BEZZ01000010">
    <property type="protein sequence ID" value="GCC22351.1"/>
    <property type="molecule type" value="Genomic_DNA"/>
</dbReference>
<feature type="domain" description="PAZ" evidence="7">
    <location>
        <begin position="155"/>
        <end position="268"/>
    </location>
</feature>
<dbReference type="GO" id="GO:0031047">
    <property type="term" value="P:regulatory ncRNA-mediated gene silencing"/>
    <property type="evidence" value="ECO:0007669"/>
    <property type="project" value="UniProtKB-KW"/>
</dbReference>
<keyword evidence="3" id="KW-0963">Cytoplasm</keyword>
<protein>
    <recommendedName>
        <fullName evidence="7">PAZ domain-containing protein</fullName>
    </recommendedName>
</protein>
<evidence type="ECO:0000256" key="1">
    <source>
        <dbReference type="ARBA" id="ARBA00004496"/>
    </source>
</evidence>
<dbReference type="Pfam" id="PF02170">
    <property type="entry name" value="PAZ"/>
    <property type="match status" value="1"/>
</dbReference>
<dbReference type="InterPro" id="IPR012337">
    <property type="entry name" value="RNaseH-like_sf"/>
</dbReference>
<dbReference type="InterPro" id="IPR036085">
    <property type="entry name" value="PAZ_dom_sf"/>
</dbReference>
<name>A0A401RW58_CHIPU</name>
<keyword evidence="4" id="KW-0694">RNA-binding</keyword>
<evidence type="ECO:0000313" key="9">
    <source>
        <dbReference type="Proteomes" id="UP000287033"/>
    </source>
</evidence>
<comment type="subcellular location">
    <subcellularLocation>
        <location evidence="1">Cytoplasm</location>
    </subcellularLocation>
</comment>
<comment type="similarity">
    <text evidence="6">Belongs to the argonaute family. Piwi subfamily.</text>
</comment>
<evidence type="ECO:0000259" key="7">
    <source>
        <dbReference type="PROSITE" id="PS50821"/>
    </source>
</evidence>
<dbReference type="Pfam" id="PF23278">
    <property type="entry name" value="Piwi_N"/>
    <property type="match status" value="1"/>
</dbReference>
<organism evidence="8 9">
    <name type="scientific">Chiloscyllium punctatum</name>
    <name type="common">Brownbanded bambooshark</name>
    <name type="synonym">Hemiscyllium punctatum</name>
    <dbReference type="NCBI Taxonomy" id="137246"/>
    <lineage>
        <taxon>Eukaryota</taxon>
        <taxon>Metazoa</taxon>
        <taxon>Chordata</taxon>
        <taxon>Craniata</taxon>
        <taxon>Vertebrata</taxon>
        <taxon>Chondrichthyes</taxon>
        <taxon>Elasmobranchii</taxon>
        <taxon>Galeomorphii</taxon>
        <taxon>Galeoidea</taxon>
        <taxon>Orectolobiformes</taxon>
        <taxon>Hemiscylliidae</taxon>
        <taxon>Chiloscyllium</taxon>
    </lineage>
</organism>
<keyword evidence="9" id="KW-1185">Reference proteome</keyword>
<dbReference type="STRING" id="137246.A0A401RW58"/>
<dbReference type="SMART" id="SM00949">
    <property type="entry name" value="PAZ"/>
    <property type="match status" value="1"/>
</dbReference>
<dbReference type="AlphaFoldDB" id="A0A401RW58"/>
<evidence type="ECO:0000256" key="4">
    <source>
        <dbReference type="ARBA" id="ARBA00022884"/>
    </source>
</evidence>
<keyword evidence="5" id="KW-0943">RNA-mediated gene silencing</keyword>
<evidence type="ECO:0000256" key="2">
    <source>
        <dbReference type="ARBA" id="ARBA00022473"/>
    </source>
</evidence>
<dbReference type="SUPFAM" id="SSF101690">
    <property type="entry name" value="PAZ domain"/>
    <property type="match status" value="1"/>
</dbReference>
<accession>A0A401RW58</accession>
<dbReference type="PROSITE" id="PS50821">
    <property type="entry name" value="PAZ"/>
    <property type="match status" value="1"/>
</dbReference>
<dbReference type="OMA" id="FMPDIES"/>
<evidence type="ECO:0000256" key="3">
    <source>
        <dbReference type="ARBA" id="ARBA00022490"/>
    </source>
</evidence>
<dbReference type="CDD" id="cd02845">
    <property type="entry name" value="PAZ_piwi_like"/>
    <property type="match status" value="1"/>
</dbReference>
<dbReference type="PANTHER" id="PTHR22891">
    <property type="entry name" value="EUKARYOTIC TRANSLATION INITIATION FACTOR 2C"/>
    <property type="match status" value="1"/>
</dbReference>
<evidence type="ECO:0000256" key="6">
    <source>
        <dbReference type="ARBA" id="ARBA00038291"/>
    </source>
</evidence>
<gene>
    <name evidence="8" type="ORF">chiPu_0000738</name>
</gene>
<comment type="caution">
    <text evidence="8">The sequence shown here is derived from an EMBL/GenBank/DDBJ whole genome shotgun (WGS) entry which is preliminary data.</text>
</comment>
<sequence length="406" mass="46697">MRHVEHSKSGSSGIPVKIVPNLFAFRSPSKWCLYQYQVTFMPDIESKRLRMALLFSHSDLLGTIRAFDGAMLFLPNKLQNQATKVTSMMKDGQVVNITILLTSTFPQDSPTCVQFFNIIIKKLILWPGFSTSILRYETKILLSVDISHKVLRSETVLDFMTELYNRVGDQHFSDTCMNELVGFVVLTRYNNKTYRINDIDWSVKPTDIFKKADGTEITYVDYYSQQYDASITDLKQPMLVSWLKSKNRSMDVAPRLVHLIPEFCYLTGLSNQARSDFRIMKDLAAETQLSPQKRQKRLHELIDNIQRNKVARTELEGWGLHLDEQISLVGRVLPPEKIHMFDHSCQPVSPVDWSKDIRKSRIIGSGPLQDWLMVFSHRNYEIAGQLLACLKKVGPPMGFLIDNPKM</sequence>
<dbReference type="GO" id="GO:0005737">
    <property type="term" value="C:cytoplasm"/>
    <property type="evidence" value="ECO:0007669"/>
    <property type="project" value="UniProtKB-SubCell"/>
</dbReference>
<dbReference type="Gene3D" id="2.170.260.10">
    <property type="entry name" value="paz domain"/>
    <property type="match status" value="1"/>
</dbReference>
<dbReference type="FunFam" id="2.170.260.10:FF:000003">
    <property type="entry name" value="Piwi-like RNA-mediated gene silencing 2"/>
    <property type="match status" value="1"/>
</dbReference>
<dbReference type="Proteomes" id="UP000287033">
    <property type="component" value="Unassembled WGS sequence"/>
</dbReference>
<dbReference type="InterPro" id="IPR003100">
    <property type="entry name" value="PAZ_dom"/>
</dbReference>
<evidence type="ECO:0000256" key="5">
    <source>
        <dbReference type="ARBA" id="ARBA00023158"/>
    </source>
</evidence>
<reference evidence="8 9" key="1">
    <citation type="journal article" date="2018" name="Nat. Ecol. Evol.">
        <title>Shark genomes provide insights into elasmobranch evolution and the origin of vertebrates.</title>
        <authorList>
            <person name="Hara Y"/>
            <person name="Yamaguchi K"/>
            <person name="Onimaru K"/>
            <person name="Kadota M"/>
            <person name="Koyanagi M"/>
            <person name="Keeley SD"/>
            <person name="Tatsumi K"/>
            <person name="Tanaka K"/>
            <person name="Motone F"/>
            <person name="Kageyama Y"/>
            <person name="Nozu R"/>
            <person name="Adachi N"/>
            <person name="Nishimura O"/>
            <person name="Nakagawa R"/>
            <person name="Tanegashima C"/>
            <person name="Kiyatake I"/>
            <person name="Matsumoto R"/>
            <person name="Murakumo K"/>
            <person name="Nishida K"/>
            <person name="Terakita A"/>
            <person name="Kuratani S"/>
            <person name="Sato K"/>
            <person name="Hyodo S Kuraku.S."/>
        </authorList>
    </citation>
    <scope>NUCLEOTIDE SEQUENCE [LARGE SCALE GENOMIC DNA]</scope>
</reference>
<dbReference type="SUPFAM" id="SSF53098">
    <property type="entry name" value="Ribonuclease H-like"/>
    <property type="match status" value="1"/>
</dbReference>
<dbReference type="GO" id="GO:0003723">
    <property type="term" value="F:RNA binding"/>
    <property type="evidence" value="ECO:0007669"/>
    <property type="project" value="UniProtKB-KW"/>
</dbReference>
<dbReference type="OrthoDB" id="445936at2759"/>
<evidence type="ECO:0000313" key="8">
    <source>
        <dbReference type="EMBL" id="GCC22351.1"/>
    </source>
</evidence>
<proteinExistence type="inferred from homology"/>
<keyword evidence="2" id="KW-0217">Developmental protein</keyword>